<name>A0A6J5YJ54_9ZZZZ</name>
<accession>A0A6J5YJ54</accession>
<sequence>MTMPTAPQAAPTRGAITSMRAKEFVTMRAMTAGVTSSALMSRTPTIFIVKRMVTASMSMSSASMRPTFTPVTSATSGSKVAKRSFR</sequence>
<dbReference type="EMBL" id="CAEMXZ010000060">
    <property type="protein sequence ID" value="CAB4323658.1"/>
    <property type="molecule type" value="Genomic_DNA"/>
</dbReference>
<evidence type="ECO:0000313" key="2">
    <source>
        <dbReference type="EMBL" id="CAB4323658.1"/>
    </source>
</evidence>
<feature type="compositionally biased region" description="Polar residues" evidence="1">
    <location>
        <begin position="69"/>
        <end position="78"/>
    </location>
</feature>
<proteinExistence type="predicted"/>
<protein>
    <submittedName>
        <fullName evidence="2">Unannotated protein</fullName>
    </submittedName>
</protein>
<feature type="region of interest" description="Disordered" evidence="1">
    <location>
        <begin position="63"/>
        <end position="86"/>
    </location>
</feature>
<evidence type="ECO:0000256" key="1">
    <source>
        <dbReference type="SAM" id="MobiDB-lite"/>
    </source>
</evidence>
<dbReference type="AlphaFoldDB" id="A0A6J5YJ54"/>
<organism evidence="2">
    <name type="scientific">freshwater metagenome</name>
    <dbReference type="NCBI Taxonomy" id="449393"/>
    <lineage>
        <taxon>unclassified sequences</taxon>
        <taxon>metagenomes</taxon>
        <taxon>ecological metagenomes</taxon>
    </lineage>
</organism>
<reference evidence="2" key="1">
    <citation type="submission" date="2020-05" db="EMBL/GenBank/DDBJ databases">
        <authorList>
            <person name="Chiriac C."/>
            <person name="Salcher M."/>
            <person name="Ghai R."/>
            <person name="Kavagutti S V."/>
        </authorList>
    </citation>
    <scope>NUCLEOTIDE SEQUENCE</scope>
</reference>
<gene>
    <name evidence="2" type="ORF">UFOPK1392_01415</name>
</gene>